<organism evidence="3 4">
    <name type="scientific">Edaphochlamys debaryana</name>
    <dbReference type="NCBI Taxonomy" id="47281"/>
    <lineage>
        <taxon>Eukaryota</taxon>
        <taxon>Viridiplantae</taxon>
        <taxon>Chlorophyta</taxon>
        <taxon>core chlorophytes</taxon>
        <taxon>Chlorophyceae</taxon>
        <taxon>CS clade</taxon>
        <taxon>Chlamydomonadales</taxon>
        <taxon>Chlamydomonadales incertae sedis</taxon>
        <taxon>Edaphochlamys</taxon>
    </lineage>
</organism>
<evidence type="ECO:0000313" key="4">
    <source>
        <dbReference type="Proteomes" id="UP000612055"/>
    </source>
</evidence>
<keyword evidence="4" id="KW-1185">Reference proteome</keyword>
<feature type="compositionally biased region" description="Low complexity" evidence="2">
    <location>
        <begin position="165"/>
        <end position="182"/>
    </location>
</feature>
<proteinExistence type="predicted"/>
<feature type="coiled-coil region" evidence="1">
    <location>
        <begin position="295"/>
        <end position="352"/>
    </location>
</feature>
<accession>A0A835XXE5</accession>
<dbReference type="AlphaFoldDB" id="A0A835XXE5"/>
<name>A0A835XXE5_9CHLO</name>
<gene>
    <name evidence="3" type="ORF">HYH03_010915</name>
</gene>
<dbReference type="OrthoDB" id="543962at2759"/>
<keyword evidence="1" id="KW-0175">Coiled coil</keyword>
<evidence type="ECO:0000313" key="3">
    <source>
        <dbReference type="EMBL" id="KAG2490763.1"/>
    </source>
</evidence>
<reference evidence="3" key="1">
    <citation type="journal article" date="2020" name="bioRxiv">
        <title>Comparative genomics of Chlamydomonas.</title>
        <authorList>
            <person name="Craig R.J."/>
            <person name="Hasan A.R."/>
            <person name="Ness R.W."/>
            <person name="Keightley P.D."/>
        </authorList>
    </citation>
    <scope>NUCLEOTIDE SEQUENCE</scope>
    <source>
        <strain evidence="3">CCAP 11/70</strain>
    </source>
</reference>
<dbReference type="EMBL" id="JAEHOE010000059">
    <property type="protein sequence ID" value="KAG2490763.1"/>
    <property type="molecule type" value="Genomic_DNA"/>
</dbReference>
<protein>
    <submittedName>
        <fullName evidence="3">Uncharacterized protein</fullName>
    </submittedName>
</protein>
<evidence type="ECO:0000256" key="1">
    <source>
        <dbReference type="SAM" id="Coils"/>
    </source>
</evidence>
<comment type="caution">
    <text evidence="3">The sequence shown here is derived from an EMBL/GenBank/DDBJ whole genome shotgun (WGS) entry which is preliminary data.</text>
</comment>
<sequence length="362" mass="38665">MRHGSIVVSSAGLLEEAVQPEGEEAGAVGRHVRRRGLAENQLALGFEEWIDGASRAGPVELVALRVRSEDPGARRRVLNESMMKGLKSGRTEAALVIEVKKDLKGTFETAYWQALAEGVELAKGNSKHDPPVPVRVVLTDTTEWYFFTLVACKPQRQAAPVTVDPGSAAPGSGSTSGAAAAAVPTQVPNPNEAADPRASPGPREFFFSIDGVNLEMRMSELDYVHCRFTAGTGSSRDIVKVMYRLYTALYPGANLEELPERIAEGNRKAREEADAWVRELLADYTQPAQLEAARAARAEAEARAGAEARARAEAEARAEAAARARAQAEARAQQAEAELSRLRALVAAQAQAAGVQAGAKGM</sequence>
<evidence type="ECO:0000256" key="2">
    <source>
        <dbReference type="SAM" id="MobiDB-lite"/>
    </source>
</evidence>
<dbReference type="Proteomes" id="UP000612055">
    <property type="component" value="Unassembled WGS sequence"/>
</dbReference>
<feature type="region of interest" description="Disordered" evidence="2">
    <location>
        <begin position="160"/>
        <end position="200"/>
    </location>
</feature>